<dbReference type="CDD" id="cd09272">
    <property type="entry name" value="RNase_HI_RT_Ty1"/>
    <property type="match status" value="1"/>
</dbReference>
<protein>
    <recommendedName>
        <fullName evidence="1">Reverse transcriptase Ty1/copia-type domain-containing protein</fullName>
    </recommendedName>
</protein>
<proteinExistence type="predicted"/>
<reference evidence="2" key="1">
    <citation type="journal article" date="2022" name="Plant J.">
        <title>Strategies of tolerance reflected in two North American maple genomes.</title>
        <authorList>
            <person name="McEvoy S.L."/>
            <person name="Sezen U.U."/>
            <person name="Trouern-Trend A."/>
            <person name="McMahon S.M."/>
            <person name="Schaberg P.G."/>
            <person name="Yang J."/>
            <person name="Wegrzyn J.L."/>
            <person name="Swenson N.G."/>
        </authorList>
    </citation>
    <scope>NUCLEOTIDE SEQUENCE</scope>
    <source>
        <strain evidence="2">91603</strain>
    </source>
</reference>
<feature type="domain" description="Reverse transcriptase Ty1/copia-type" evidence="1">
    <location>
        <begin position="6"/>
        <end position="107"/>
    </location>
</feature>
<reference evidence="2" key="2">
    <citation type="submission" date="2023-02" db="EMBL/GenBank/DDBJ databases">
        <authorList>
            <person name="Swenson N.G."/>
            <person name="Wegrzyn J.L."/>
            <person name="Mcevoy S.L."/>
        </authorList>
    </citation>
    <scope>NUCLEOTIDE SEQUENCE</scope>
    <source>
        <strain evidence="2">91603</strain>
        <tissue evidence="2">Leaf</tissue>
    </source>
</reference>
<dbReference type="InterPro" id="IPR043502">
    <property type="entry name" value="DNA/RNA_pol_sf"/>
</dbReference>
<evidence type="ECO:0000313" key="3">
    <source>
        <dbReference type="Proteomes" id="UP001064489"/>
    </source>
</evidence>
<dbReference type="PANTHER" id="PTHR11439:SF467">
    <property type="entry name" value="INTEGRASE CATALYTIC DOMAIN-CONTAINING PROTEIN"/>
    <property type="match status" value="1"/>
</dbReference>
<dbReference type="SUPFAM" id="SSF56672">
    <property type="entry name" value="DNA/RNA polymerases"/>
    <property type="match status" value="1"/>
</dbReference>
<accession>A0AAD5IGN2</accession>
<evidence type="ECO:0000259" key="1">
    <source>
        <dbReference type="Pfam" id="PF07727"/>
    </source>
</evidence>
<organism evidence="2 3">
    <name type="scientific">Acer negundo</name>
    <name type="common">Box elder</name>
    <dbReference type="NCBI Taxonomy" id="4023"/>
    <lineage>
        <taxon>Eukaryota</taxon>
        <taxon>Viridiplantae</taxon>
        <taxon>Streptophyta</taxon>
        <taxon>Embryophyta</taxon>
        <taxon>Tracheophyta</taxon>
        <taxon>Spermatophyta</taxon>
        <taxon>Magnoliopsida</taxon>
        <taxon>eudicotyledons</taxon>
        <taxon>Gunneridae</taxon>
        <taxon>Pentapetalae</taxon>
        <taxon>rosids</taxon>
        <taxon>malvids</taxon>
        <taxon>Sapindales</taxon>
        <taxon>Sapindaceae</taxon>
        <taxon>Hippocastanoideae</taxon>
        <taxon>Acereae</taxon>
        <taxon>Acer</taxon>
    </lineage>
</organism>
<name>A0AAD5IGN2_ACENE</name>
<dbReference type="PANTHER" id="PTHR11439">
    <property type="entry name" value="GAG-POL-RELATED RETROTRANSPOSON"/>
    <property type="match status" value="1"/>
</dbReference>
<dbReference type="InterPro" id="IPR013103">
    <property type="entry name" value="RVT_2"/>
</dbReference>
<dbReference type="Pfam" id="PF07727">
    <property type="entry name" value="RVT_2"/>
    <property type="match status" value="1"/>
</dbReference>
<keyword evidence="3" id="KW-1185">Reference proteome</keyword>
<gene>
    <name evidence="2" type="ORF">LWI28_021455</name>
</gene>
<comment type="caution">
    <text evidence="2">The sequence shown here is derived from an EMBL/GenBank/DDBJ whole genome shotgun (WGS) entry which is preliminary data.</text>
</comment>
<dbReference type="AlphaFoldDB" id="A0AAD5IGN2"/>
<sequence length="349" mass="39550">MQRNGYFRCNADHCCYFKKVKSSFIILLLYVDDMLVAGANLEEINNLKKQLSSEFEMKDLGSAKQILGMRISKDEQGGTLQLSQAEYIRKMLQRFNMSDAKPVRTPLASHFRLSKEQCPETDEEKEFMARVPYASAIGSLMYAMVCTRPDISHAVGVMSRYMSNPGKQHWEAVKWILRYLHGTTEKCLTFRKDELKLEGYVDSDFAREVDHRRSTTGYVFTLGITAISWVSQLQKIVTISTTEAEYVAVTEASKELIWLQGLLAELGFEQEMNVLHSDSQSAIHLAKNSAFHSRTKHIDLRYHFIRSLIEDGVLKLVKIAGSKNPADMLTKPVTTEKLELCAASVGLQG</sequence>
<evidence type="ECO:0000313" key="2">
    <source>
        <dbReference type="EMBL" id="KAI9161866.1"/>
    </source>
</evidence>
<dbReference type="Proteomes" id="UP001064489">
    <property type="component" value="Chromosome 2"/>
</dbReference>
<dbReference type="EMBL" id="JAJSOW010000106">
    <property type="protein sequence ID" value="KAI9161866.1"/>
    <property type="molecule type" value="Genomic_DNA"/>
</dbReference>